<gene>
    <name evidence="1" type="ORF">AVDCRST_MAG64-3004</name>
</gene>
<dbReference type="NCBIfam" id="TIGR02608">
    <property type="entry name" value="delta_60_rpt"/>
    <property type="match status" value="6"/>
</dbReference>
<accession>A0A6J4PQY5</accession>
<dbReference type="EMBL" id="CADCUQ010000688">
    <property type="protein sequence ID" value="CAA9423007.1"/>
    <property type="molecule type" value="Genomic_DNA"/>
</dbReference>
<protein>
    <submittedName>
        <fullName evidence="1">Uncharacterized protein</fullName>
    </submittedName>
</protein>
<dbReference type="SUPFAM" id="SSF75011">
    <property type="entry name" value="3-carboxy-cis,cis-mucoante lactonizing enzyme"/>
    <property type="match status" value="1"/>
</dbReference>
<sequence>DDALNADTIDAADIVVTGPNGPLAVTGVTKAGAGNVFTATYTVAAPGNVWDAADAGTYTVTVLAGQVADAGGAVNAAAASGFDVTIAPPEPVIDPAFSGGQSVSSGFVAEAAVALEDGKLILAGRQGNLAAGSSQAVVKRLNPDGSPDLSFGRNGLVVTAAGENQAAYAATLLPDGSFVTAGALGGDMLITKYKANGTVDTKFGDGGRAVIDAGAADDVAYSVAVAPDGSIYVGGRSDGSFAFAKVTADGTPDTFFGTRGVSLFALGTGQNVIGGLGVQPDGKVVGVGAAGASVAVVRLNADGTEDAAFGTDGSVTVARLGTRTDLEDVDRTLGVALQPDGKILMTNRAGEDFAVARLNPDGSTDASFGEGGVATVDFGGDDDADAVVLQGTGEILVIGTTTAGGNQTAVAALNADGSLDQRFGQGGKFTIDPGVTNPGRALHVGDLVLRAFAAASGDNLVVGSSQGGTNAVSSSGLQRLNVPGSGLLGRFGQVGGKNRKLRFADADGTIVTLSMKGGGSGQAFYDGSNVDLVLSGTSPKSAVSVKTDRQGDGRLVLRDVQADGGLKSLSAKTADLTGTLWAGGPAGTLAFRTLTGTVAADGSIASLSVAGDVNGAKVLAGANLGADYKLGGGGASADAYQPATIRKISVGGQVVGSIFGAGLNRKNGAFLDNDDVVEGGEASQILSVSVKKGVDASSRFVAGSFGRTAKLPERVTPLAAEDGRFVVR</sequence>
<dbReference type="AlphaFoldDB" id="A0A6J4PQY5"/>
<name>A0A6J4PQY5_9BACT</name>
<dbReference type="Gene3D" id="2.80.10.50">
    <property type="match status" value="3"/>
</dbReference>
<proteinExistence type="predicted"/>
<evidence type="ECO:0000313" key="1">
    <source>
        <dbReference type="EMBL" id="CAA9423007.1"/>
    </source>
</evidence>
<feature type="non-terminal residue" evidence="1">
    <location>
        <position position="1"/>
    </location>
</feature>
<dbReference type="Pfam" id="PF17164">
    <property type="entry name" value="DUF5122"/>
    <property type="match status" value="5"/>
</dbReference>
<organism evidence="1">
    <name type="scientific">uncultured Phycisphaerae bacterium</name>
    <dbReference type="NCBI Taxonomy" id="904963"/>
    <lineage>
        <taxon>Bacteria</taxon>
        <taxon>Pseudomonadati</taxon>
        <taxon>Planctomycetota</taxon>
        <taxon>Phycisphaerae</taxon>
        <taxon>environmental samples</taxon>
    </lineage>
</organism>
<reference evidence="1" key="1">
    <citation type="submission" date="2020-02" db="EMBL/GenBank/DDBJ databases">
        <authorList>
            <person name="Meier V. D."/>
        </authorList>
    </citation>
    <scope>NUCLEOTIDE SEQUENCE</scope>
    <source>
        <strain evidence="1">AVDCRST_MAG64</strain>
    </source>
</reference>
<dbReference type="InterPro" id="IPR013431">
    <property type="entry name" value="Delta_60_rpt"/>
</dbReference>